<gene>
    <name evidence="1" type="ORF">M0813_03061</name>
</gene>
<evidence type="ECO:0000313" key="1">
    <source>
        <dbReference type="EMBL" id="KAJ6240594.1"/>
    </source>
</evidence>
<organism evidence="1 2">
    <name type="scientific">Anaeramoeba flamelloides</name>
    <dbReference type="NCBI Taxonomy" id="1746091"/>
    <lineage>
        <taxon>Eukaryota</taxon>
        <taxon>Metamonada</taxon>
        <taxon>Anaeramoebidae</taxon>
        <taxon>Anaeramoeba</taxon>
    </lineage>
</organism>
<evidence type="ECO:0000313" key="2">
    <source>
        <dbReference type="Proteomes" id="UP001150062"/>
    </source>
</evidence>
<name>A0ABQ8Y7J5_9EUKA</name>
<reference evidence="1" key="1">
    <citation type="submission" date="2022-08" db="EMBL/GenBank/DDBJ databases">
        <title>Novel sulfate-reducing endosymbionts in the free-living metamonad Anaeramoeba.</title>
        <authorList>
            <person name="Jerlstrom-Hultqvist J."/>
            <person name="Cepicka I."/>
            <person name="Gallot-Lavallee L."/>
            <person name="Salas-Leiva D."/>
            <person name="Curtis B.A."/>
            <person name="Zahonova K."/>
            <person name="Pipaliya S."/>
            <person name="Dacks J."/>
            <person name="Roger A.J."/>
        </authorList>
    </citation>
    <scope>NUCLEOTIDE SEQUENCE</scope>
    <source>
        <strain evidence="1">Schooner1</strain>
    </source>
</reference>
<proteinExistence type="predicted"/>
<comment type="caution">
    <text evidence="1">The sequence shown here is derived from an EMBL/GenBank/DDBJ whole genome shotgun (WGS) entry which is preliminary data.</text>
</comment>
<keyword evidence="2" id="KW-1185">Reference proteome</keyword>
<dbReference type="Proteomes" id="UP001150062">
    <property type="component" value="Unassembled WGS sequence"/>
</dbReference>
<accession>A0ABQ8Y7J5</accession>
<sequence length="106" mass="12311">MITFIQINKPNTIFNDDPIIRSITAKVDNTASLYTSIYKGKALNSHRTEREAKHFLVVREKRRATKIRISALLERKKAIPYVSRECECRTPYTSKNRSLSGLQRRS</sequence>
<protein>
    <submittedName>
        <fullName evidence="1">Uncharacterized protein</fullName>
    </submittedName>
</protein>
<dbReference type="EMBL" id="JAOAOG010000202">
    <property type="protein sequence ID" value="KAJ6240594.1"/>
    <property type="molecule type" value="Genomic_DNA"/>
</dbReference>